<evidence type="ECO:0000256" key="1">
    <source>
        <dbReference type="ARBA" id="ARBA00004141"/>
    </source>
</evidence>
<feature type="transmembrane region" description="Helical" evidence="9">
    <location>
        <begin position="365"/>
        <end position="389"/>
    </location>
</feature>
<comment type="subcellular location">
    <subcellularLocation>
        <location evidence="9">Cell membrane</location>
        <topology evidence="9">Multi-pass membrane protein</topology>
    </subcellularLocation>
    <subcellularLocation>
        <location evidence="1">Membrane</location>
        <topology evidence="1">Multi-pass membrane protein</topology>
    </subcellularLocation>
</comment>
<dbReference type="SUPFAM" id="SSF161093">
    <property type="entry name" value="MgtE membrane domain-like"/>
    <property type="match status" value="1"/>
</dbReference>
<comment type="similarity">
    <text evidence="2 9">Belongs to the SLC41A transporter family.</text>
</comment>
<dbReference type="InterPro" id="IPR036739">
    <property type="entry name" value="SLC41_membr_dom_sf"/>
</dbReference>
<evidence type="ECO:0000256" key="3">
    <source>
        <dbReference type="ARBA" id="ARBA00022448"/>
    </source>
</evidence>
<keyword evidence="7 9" id="KW-0472">Membrane</keyword>
<dbReference type="InterPro" id="IPR038076">
    <property type="entry name" value="MgtE_N_sf"/>
</dbReference>
<dbReference type="Gene3D" id="1.25.60.10">
    <property type="entry name" value="MgtE N-terminal domain-like"/>
    <property type="match status" value="1"/>
</dbReference>
<dbReference type="InterPro" id="IPR006669">
    <property type="entry name" value="MgtE_transporter"/>
</dbReference>
<dbReference type="Pfam" id="PF01769">
    <property type="entry name" value="MgtE"/>
    <property type="match status" value="1"/>
</dbReference>
<dbReference type="PROSITE" id="PS51371">
    <property type="entry name" value="CBS"/>
    <property type="match status" value="1"/>
</dbReference>
<evidence type="ECO:0000256" key="8">
    <source>
        <dbReference type="PROSITE-ProRule" id="PRU00703"/>
    </source>
</evidence>
<organism evidence="11 12">
    <name type="scientific">Mycoplasma yeatsii</name>
    <dbReference type="NCBI Taxonomy" id="51365"/>
    <lineage>
        <taxon>Bacteria</taxon>
        <taxon>Bacillati</taxon>
        <taxon>Mycoplasmatota</taxon>
        <taxon>Mollicutes</taxon>
        <taxon>Mycoplasmataceae</taxon>
        <taxon>Mycoplasma</taxon>
    </lineage>
</organism>
<dbReference type="PANTHER" id="PTHR43773:SF1">
    <property type="entry name" value="MAGNESIUM TRANSPORTER MGTE"/>
    <property type="match status" value="1"/>
</dbReference>
<dbReference type="EMBL" id="JAUSWP010000005">
    <property type="protein sequence ID" value="MDQ0567960.1"/>
    <property type="molecule type" value="Genomic_DNA"/>
</dbReference>
<dbReference type="PANTHER" id="PTHR43773">
    <property type="entry name" value="MAGNESIUM TRANSPORTER MGTE"/>
    <property type="match status" value="1"/>
</dbReference>
<feature type="domain" description="CBS" evidence="10">
    <location>
        <begin position="201"/>
        <end position="259"/>
    </location>
</feature>
<feature type="transmembrane region" description="Helical" evidence="9">
    <location>
        <begin position="318"/>
        <end position="344"/>
    </location>
</feature>
<evidence type="ECO:0000313" key="11">
    <source>
        <dbReference type="EMBL" id="MDQ0567960.1"/>
    </source>
</evidence>
<evidence type="ECO:0000256" key="4">
    <source>
        <dbReference type="ARBA" id="ARBA00022692"/>
    </source>
</evidence>
<evidence type="ECO:0000256" key="7">
    <source>
        <dbReference type="ARBA" id="ARBA00023136"/>
    </source>
</evidence>
<comment type="function">
    <text evidence="9">Acts as a magnesium transporter.</text>
</comment>
<proteinExistence type="inferred from homology"/>
<evidence type="ECO:0000256" key="6">
    <source>
        <dbReference type="ARBA" id="ARBA00022989"/>
    </source>
</evidence>
<keyword evidence="9" id="KW-1003">Cell membrane</keyword>
<feature type="transmembrane region" description="Helical" evidence="9">
    <location>
        <begin position="441"/>
        <end position="463"/>
    </location>
</feature>
<evidence type="ECO:0000256" key="5">
    <source>
        <dbReference type="ARBA" id="ARBA00022842"/>
    </source>
</evidence>
<protein>
    <recommendedName>
        <fullName evidence="9">Magnesium transporter MgtE</fullName>
    </recommendedName>
</protein>
<dbReference type="InterPro" id="IPR006667">
    <property type="entry name" value="SLC41_membr_dom"/>
</dbReference>
<keyword evidence="3 9" id="KW-0813">Transport</keyword>
<comment type="caution">
    <text evidence="11">The sequence shown here is derived from an EMBL/GenBank/DDBJ whole genome shotgun (WGS) entry which is preliminary data.</text>
</comment>
<keyword evidence="6 9" id="KW-1133">Transmembrane helix</keyword>
<dbReference type="SMART" id="SM00924">
    <property type="entry name" value="MgtE_N"/>
    <property type="match status" value="1"/>
</dbReference>
<evidence type="ECO:0000259" key="10">
    <source>
        <dbReference type="PROSITE" id="PS51371"/>
    </source>
</evidence>
<gene>
    <name evidence="11" type="ORF">J2Z63_000607</name>
</gene>
<dbReference type="CDD" id="cd04606">
    <property type="entry name" value="CBS_pair_Mg_transporter"/>
    <property type="match status" value="1"/>
</dbReference>
<dbReference type="Pfam" id="PF00571">
    <property type="entry name" value="CBS"/>
    <property type="match status" value="2"/>
</dbReference>
<reference evidence="11" key="1">
    <citation type="submission" date="2023-07" db="EMBL/GenBank/DDBJ databases">
        <title>Genomic Encyclopedia of Type Strains, Phase IV (KMG-IV): sequencing the most valuable type-strain genomes for metagenomic binning, comparative biology and taxonomic classification.</title>
        <authorList>
            <person name="Goeker M."/>
        </authorList>
    </citation>
    <scope>NUCLEOTIDE SEQUENCE [LARGE SCALE GENOMIC DNA]</scope>
    <source>
        <strain evidence="11">DSM 22019</strain>
    </source>
</reference>
<keyword evidence="12" id="KW-1185">Reference proteome</keyword>
<comment type="subunit">
    <text evidence="9">Homodimer.</text>
</comment>
<dbReference type="RefSeq" id="WP_307445138.1">
    <property type="nucleotide sequence ID" value="NZ_JAUSWP010000005.1"/>
</dbReference>
<dbReference type="SUPFAM" id="SSF158791">
    <property type="entry name" value="MgtE N-terminal domain-like"/>
    <property type="match status" value="1"/>
</dbReference>
<dbReference type="SMART" id="SM00116">
    <property type="entry name" value="CBS"/>
    <property type="match status" value="2"/>
</dbReference>
<dbReference type="Gene3D" id="1.10.357.20">
    <property type="entry name" value="SLC41 divalent cation transporters, integral membrane domain"/>
    <property type="match status" value="1"/>
</dbReference>
<dbReference type="SUPFAM" id="SSF54631">
    <property type="entry name" value="CBS-domain pair"/>
    <property type="match status" value="1"/>
</dbReference>
<sequence length="464" mass="52853">MIDHNHLEQEIINLYNNKKTQDIINLAEETQPADFAEVLNHIQEKIAFEIFKKIKVSQSSEIFNYLSYDLREYILKNLNTTKLKKLVNELYSDDIIDAIEDMETEIVRKVFDAASIEQRKELLNILKYDDYTAGSIMSVDFLSVRETKTVSKTINEIKKNHEEYDEIDDVFVVNKIGQLIGSIEVKDLILNDNNAKIGEFMNRKIISINSNQSQEEAAIMFKKYDINTLPVVDDNNILVGIITVDDVIDVLIEETNEDIHKYSGIKTTETNYFETSIWQMFRSRSLSLLVMLILGFITNILMIVIFNKYNPTANSQLLLMLVPLTLIISGVVACSANQTLLITGRAISLQQLHKKEIKTIFFKEIIVSIMLAIILVIINFLRMICIYLIEYKSDFSNIYIWKSIIIASVGIVIAILISNLLALILPLIINKLGKDSSSVSLPLLTIVVDIITVVIFLGVGILFI</sequence>
<dbReference type="InterPro" id="IPR000644">
    <property type="entry name" value="CBS_dom"/>
</dbReference>
<evidence type="ECO:0000313" key="12">
    <source>
        <dbReference type="Proteomes" id="UP001236620"/>
    </source>
</evidence>
<keyword evidence="8" id="KW-0129">CBS domain</keyword>
<dbReference type="InterPro" id="IPR006668">
    <property type="entry name" value="Mg_transptr_MgtE_intracell_dom"/>
</dbReference>
<dbReference type="Gene3D" id="3.10.580.10">
    <property type="entry name" value="CBS-domain"/>
    <property type="match status" value="1"/>
</dbReference>
<name>A0ABU0NEX7_9MOLU</name>
<keyword evidence="9" id="KW-0479">Metal-binding</keyword>
<accession>A0ABU0NEX7</accession>
<evidence type="ECO:0000256" key="9">
    <source>
        <dbReference type="RuleBase" id="RU362011"/>
    </source>
</evidence>
<dbReference type="NCBIfam" id="TIGR00400">
    <property type="entry name" value="mgtE"/>
    <property type="match status" value="1"/>
</dbReference>
<dbReference type="Proteomes" id="UP001236620">
    <property type="component" value="Unassembled WGS sequence"/>
</dbReference>
<dbReference type="InterPro" id="IPR046342">
    <property type="entry name" value="CBS_dom_sf"/>
</dbReference>
<keyword evidence="4 9" id="KW-0812">Transmembrane</keyword>
<dbReference type="Pfam" id="PF03448">
    <property type="entry name" value="MgtE_N"/>
    <property type="match status" value="1"/>
</dbReference>
<feature type="transmembrane region" description="Helical" evidence="9">
    <location>
        <begin position="404"/>
        <end position="429"/>
    </location>
</feature>
<keyword evidence="5 9" id="KW-0460">Magnesium</keyword>
<evidence type="ECO:0000256" key="2">
    <source>
        <dbReference type="ARBA" id="ARBA00009749"/>
    </source>
</evidence>
<feature type="transmembrane region" description="Helical" evidence="9">
    <location>
        <begin position="286"/>
        <end position="306"/>
    </location>
</feature>